<dbReference type="Proteomes" id="UP000248314">
    <property type="component" value="Unassembled WGS sequence"/>
</dbReference>
<evidence type="ECO:0000259" key="3">
    <source>
        <dbReference type="Pfam" id="PF17148"/>
    </source>
</evidence>
<feature type="domain" description="DUF5117" evidence="3">
    <location>
        <begin position="105"/>
        <end position="289"/>
    </location>
</feature>
<dbReference type="Gene3D" id="3.40.390.10">
    <property type="entry name" value="Collagenase (Catalytic Domain)"/>
    <property type="match status" value="1"/>
</dbReference>
<evidence type="ECO:0000313" key="5">
    <source>
        <dbReference type="EMBL" id="PXX22461.1"/>
    </source>
</evidence>
<dbReference type="SUPFAM" id="SSF55486">
    <property type="entry name" value="Metalloproteases ('zincins'), catalytic domain"/>
    <property type="match status" value="1"/>
</dbReference>
<proteinExistence type="predicted"/>
<keyword evidence="6" id="KW-1185">Reference proteome</keyword>
<dbReference type="RefSeq" id="WP_052336724.1">
    <property type="nucleotide sequence ID" value="NZ_BAIZ01000032.1"/>
</dbReference>
<evidence type="ECO:0000313" key="6">
    <source>
        <dbReference type="Proteomes" id="UP000248314"/>
    </source>
</evidence>
<organism evidence="5 6">
    <name type="scientific">Hoylesella shahii DSM 15611 = JCM 12083</name>
    <dbReference type="NCBI Taxonomy" id="1122991"/>
    <lineage>
        <taxon>Bacteria</taxon>
        <taxon>Pseudomonadati</taxon>
        <taxon>Bacteroidota</taxon>
        <taxon>Bacteroidia</taxon>
        <taxon>Bacteroidales</taxon>
        <taxon>Prevotellaceae</taxon>
        <taxon>Hoylesella</taxon>
    </lineage>
</organism>
<dbReference type="InterPro" id="IPR024079">
    <property type="entry name" value="MetalloPept_cat_dom_sf"/>
</dbReference>
<evidence type="ECO:0000259" key="2">
    <source>
        <dbReference type="Pfam" id="PF16313"/>
    </source>
</evidence>
<dbReference type="InterPro" id="IPR032534">
    <property type="entry name" value="EcxA_zinc-bd"/>
</dbReference>
<feature type="chain" id="PRO_5016268217" evidence="1">
    <location>
        <begin position="23"/>
        <end position="862"/>
    </location>
</feature>
<name>A0A318ICA6_9BACT</name>
<keyword evidence="1" id="KW-0732">Signal</keyword>
<dbReference type="PANTHER" id="PTHR38478">
    <property type="entry name" value="PEPTIDASE M1A AND M12B"/>
    <property type="match status" value="1"/>
</dbReference>
<dbReference type="InterPro" id="IPR033428">
    <property type="entry name" value="DUF5118"/>
</dbReference>
<dbReference type="Pfam" id="PF17162">
    <property type="entry name" value="DUF5118"/>
    <property type="match status" value="1"/>
</dbReference>
<dbReference type="GO" id="GO:0008237">
    <property type="term" value="F:metallopeptidase activity"/>
    <property type="evidence" value="ECO:0007669"/>
    <property type="project" value="InterPro"/>
</dbReference>
<gene>
    <name evidence="5" type="ORF">EJ73_01222</name>
</gene>
<reference evidence="5 6" key="1">
    <citation type="submission" date="2018-05" db="EMBL/GenBank/DDBJ databases">
        <title>Genomic Encyclopedia of Type Strains, Phase I: the one thousand microbial genomes (KMG-I) project.</title>
        <authorList>
            <person name="Kyrpides N."/>
        </authorList>
    </citation>
    <scope>NUCLEOTIDE SEQUENCE [LARGE SCALE GENOMIC DNA]</scope>
    <source>
        <strain evidence="5 6">DSM 15611</strain>
    </source>
</reference>
<dbReference type="AlphaFoldDB" id="A0A318ICA6"/>
<dbReference type="Pfam" id="PF16313">
    <property type="entry name" value="DUF4953"/>
    <property type="match status" value="1"/>
</dbReference>
<dbReference type="PANTHER" id="PTHR38478:SF1">
    <property type="entry name" value="ZINC DEPENDENT METALLOPROTEASE DOMAIN LIPOPROTEIN"/>
    <property type="match status" value="1"/>
</dbReference>
<dbReference type="EMBL" id="QJJX01000011">
    <property type="protein sequence ID" value="PXX22461.1"/>
    <property type="molecule type" value="Genomic_DNA"/>
</dbReference>
<feature type="signal peptide" evidence="1">
    <location>
        <begin position="1"/>
        <end position="22"/>
    </location>
</feature>
<feature type="domain" description="DUF5118" evidence="4">
    <location>
        <begin position="44"/>
        <end position="92"/>
    </location>
</feature>
<protein>
    <submittedName>
        <fullName evidence="5">Uncharacterized protein DUF5118</fullName>
    </submittedName>
</protein>
<dbReference type="InterPro" id="IPR033413">
    <property type="entry name" value="DUF5117"/>
</dbReference>
<feature type="domain" description="EcxA zinc-binding" evidence="2">
    <location>
        <begin position="420"/>
        <end position="737"/>
    </location>
</feature>
<dbReference type="Pfam" id="PF17148">
    <property type="entry name" value="DUF5117"/>
    <property type="match status" value="1"/>
</dbReference>
<sequence length="862" mass="97177">MKNKVALIFAFMAVGFSFPALSSTFNFYEQSWFSRKKKKEVPPPSAYQQLTQRDTLALCGVMNVLKKDKDYYLEIPKQLLGRQVLVSNKLLQVPAELNEAGVNKGINYENKTIVFEWERQLGRILIREQRATPEVLAGHAMALSVQENYINPLIASLKVEAVSKDSASVVVKVTDLFNGRDNSLNDVFNLINLGTSANSELSRILEMRSYDGNVAATSELTTVVHEGKSKTNITVVVSSSLILLPEKAMPGRVESQRVGYFTTPRLQYGDYQPEVTTRNYITRWRLEPKDTAAYMRGQLVEPIKPITFYIDRTVPRNLRPYIERGILDWNKAFERAGFKNAVRVETYTDSMAAEGDDAKYSVVTYDASEKANAMGPSVIDPRTGEILKADVIWWHNVRSLLKEWLMVQTSAYDAAARQPVMPDSLIGAAARFVACHEVGHSLGLRHNMRASDAYPTDSLRSPHFTSRMGGTSASIMDYARFNYVAQPGDGVRVTTPAIGPYDLMAIEWGYRWFPNERQAEQQLFDFLQKHQGKEYCYSEAQNQRTAIDPRALSEDLGDDAMKSASYGIANLKRIVPNIVKWTTTGQPGQTYEDASRFYAGIIFQWSLYAYHVLANVGGMYLENTFVGDGKRTFSFVPRERQQRAVQFLLDEVLSPQPWLFSTPLTQYTYINRRTPVGVQEMSPTYSLTNQQSYVLWDLLDNERLVRMLENEKQNGSTRTFTAIDLIDKLHNHIFSTTIAGRNPDIAERSLQKNFVDALITAAAEQEGVKINKKLNNRTQRYINATSETCSMGCPQHLSSAPRIIELTGSQATRVSDAISVKRGELLRILKLMKARMGSANTAARLHYEDVALRIQTALGLSK</sequence>
<dbReference type="InterPro" id="IPR034032">
    <property type="entry name" value="Zn_MMP-like_bac"/>
</dbReference>
<comment type="caution">
    <text evidence="5">The sequence shown here is derived from an EMBL/GenBank/DDBJ whole genome shotgun (WGS) entry which is preliminary data.</text>
</comment>
<evidence type="ECO:0000259" key="4">
    <source>
        <dbReference type="Pfam" id="PF17162"/>
    </source>
</evidence>
<accession>A0A318ICA6</accession>
<dbReference type="CDD" id="cd04276">
    <property type="entry name" value="ZnMc_MMP_like_2"/>
    <property type="match status" value="1"/>
</dbReference>
<evidence type="ECO:0000256" key="1">
    <source>
        <dbReference type="SAM" id="SignalP"/>
    </source>
</evidence>
<dbReference type="STRING" id="1122991.GCA_000613445_01002"/>